<dbReference type="InterPro" id="IPR026634">
    <property type="entry name" value="TPST-like"/>
</dbReference>
<dbReference type="STRING" id="1236971.JCM9152_2363"/>
<sequence length="250" mass="29229">MNSNKTVSPVIIGGVGGSGTRVVAEILKELGYYLGPLNKANDNLKFASYFRHPDWFMKNIKTNKKAIYTRLQRFEKEMLHQAQKRTTVGWGWKNPITHIYLPFLINHFTELRYIHVIRNGLDMAFSGNKEQLKRWGAFYQIAKPQNKTELVQYSLEYWIKANRRAINISQTQLKGRYMMIQFESLCEHPKEELNKIISFLNIEPNKSINNLSSIIQKPSSINRYKEHDISIFSQKQMDDVRALLTETRGE</sequence>
<dbReference type="GO" id="GO:0008476">
    <property type="term" value="F:protein-tyrosine sulfotransferase activity"/>
    <property type="evidence" value="ECO:0007669"/>
    <property type="project" value="InterPro"/>
</dbReference>
<dbReference type="Gene3D" id="3.40.50.300">
    <property type="entry name" value="P-loop containing nucleotide triphosphate hydrolases"/>
    <property type="match status" value="1"/>
</dbReference>
<dbReference type="InterPro" id="IPR027417">
    <property type="entry name" value="P-loop_NTPase"/>
</dbReference>
<evidence type="ECO:0000313" key="2">
    <source>
        <dbReference type="EMBL" id="GAE30930.1"/>
    </source>
</evidence>
<keyword evidence="1" id="KW-0808">Transferase</keyword>
<protein>
    <recommendedName>
        <fullName evidence="4">Sulfotransferase</fullName>
    </recommendedName>
</protein>
<dbReference type="PANTHER" id="PTHR12788:SF10">
    <property type="entry name" value="PROTEIN-TYROSINE SULFOTRANSFERASE"/>
    <property type="match status" value="1"/>
</dbReference>
<name>W4QFR7_9BACI</name>
<evidence type="ECO:0000256" key="1">
    <source>
        <dbReference type="ARBA" id="ARBA00022679"/>
    </source>
</evidence>
<dbReference type="EMBL" id="BAUU01000014">
    <property type="protein sequence ID" value="GAE30930.1"/>
    <property type="molecule type" value="Genomic_DNA"/>
</dbReference>
<dbReference type="Pfam" id="PF13469">
    <property type="entry name" value="Sulfotransfer_3"/>
    <property type="match status" value="1"/>
</dbReference>
<comment type="caution">
    <text evidence="2">The sequence shown here is derived from an EMBL/GenBank/DDBJ whole genome shotgun (WGS) entry which is preliminary data.</text>
</comment>
<dbReference type="Proteomes" id="UP000018895">
    <property type="component" value="Unassembled WGS sequence"/>
</dbReference>
<dbReference type="AlphaFoldDB" id="W4QFR7"/>
<dbReference type="RefSeq" id="WP_035344023.1">
    <property type="nucleotide sequence ID" value="NZ_BAUU01000014.1"/>
</dbReference>
<accession>W4QFR7</accession>
<reference evidence="2" key="1">
    <citation type="journal article" date="2014" name="Genome Announc.">
        <title>Draft Genome Sequences of Three Alkaliphilic Bacillus Strains, Bacillus wakoensis JCM 9140T, Bacillus akibai JCM 9157T, and Bacillus hemicellulosilyticus JCM 9152T.</title>
        <authorList>
            <person name="Yuki M."/>
            <person name="Oshima K."/>
            <person name="Suda W."/>
            <person name="Oshida Y."/>
            <person name="Kitamura K."/>
            <person name="Iida T."/>
            <person name="Hattori M."/>
            <person name="Ohkuma M."/>
        </authorList>
    </citation>
    <scope>NUCLEOTIDE SEQUENCE [LARGE SCALE GENOMIC DNA]</scope>
    <source>
        <strain evidence="2">JCM 9152</strain>
    </source>
</reference>
<keyword evidence="3" id="KW-1185">Reference proteome</keyword>
<dbReference type="PANTHER" id="PTHR12788">
    <property type="entry name" value="PROTEIN-TYROSINE SULFOTRANSFERASE 2"/>
    <property type="match status" value="1"/>
</dbReference>
<dbReference type="OrthoDB" id="5729795at2"/>
<gene>
    <name evidence="2" type="ORF">JCM9152_2363</name>
</gene>
<dbReference type="SUPFAM" id="SSF52540">
    <property type="entry name" value="P-loop containing nucleoside triphosphate hydrolases"/>
    <property type="match status" value="1"/>
</dbReference>
<organism evidence="2 3">
    <name type="scientific">Halalkalibacter hemicellulosilyticusJCM 9152</name>
    <dbReference type="NCBI Taxonomy" id="1236971"/>
    <lineage>
        <taxon>Bacteria</taxon>
        <taxon>Bacillati</taxon>
        <taxon>Bacillota</taxon>
        <taxon>Bacilli</taxon>
        <taxon>Bacillales</taxon>
        <taxon>Bacillaceae</taxon>
        <taxon>Halalkalibacter</taxon>
    </lineage>
</organism>
<evidence type="ECO:0008006" key="4">
    <source>
        <dbReference type="Google" id="ProtNLM"/>
    </source>
</evidence>
<proteinExistence type="predicted"/>
<evidence type="ECO:0000313" key="3">
    <source>
        <dbReference type="Proteomes" id="UP000018895"/>
    </source>
</evidence>